<feature type="transmembrane region" description="Helical" evidence="9">
    <location>
        <begin position="43"/>
        <end position="68"/>
    </location>
</feature>
<evidence type="ECO:0000256" key="2">
    <source>
        <dbReference type="ARBA" id="ARBA00022448"/>
    </source>
</evidence>
<dbReference type="AlphaFoldDB" id="A0A8H3JA64"/>
<feature type="transmembrane region" description="Helical" evidence="9">
    <location>
        <begin position="111"/>
        <end position="130"/>
    </location>
</feature>
<dbReference type="PANTHER" id="PTHR23501">
    <property type="entry name" value="MAJOR FACILITATOR SUPERFAMILY"/>
    <property type="match status" value="1"/>
</dbReference>
<dbReference type="InterPro" id="IPR011701">
    <property type="entry name" value="MFS"/>
</dbReference>
<evidence type="ECO:0000313" key="12">
    <source>
        <dbReference type="Proteomes" id="UP000664203"/>
    </source>
</evidence>
<feature type="transmembrane region" description="Helical" evidence="9">
    <location>
        <begin position="270"/>
        <end position="288"/>
    </location>
</feature>
<keyword evidence="5 9" id="KW-1133">Transmembrane helix</keyword>
<dbReference type="OrthoDB" id="10021397at2759"/>
<keyword evidence="2" id="KW-0813">Transport</keyword>
<comment type="subcellular location">
    <subcellularLocation>
        <location evidence="1">Cell membrane</location>
        <topology evidence="1">Multi-pass membrane protein</topology>
    </subcellularLocation>
</comment>
<evidence type="ECO:0000256" key="5">
    <source>
        <dbReference type="ARBA" id="ARBA00022989"/>
    </source>
</evidence>
<feature type="transmembrane region" description="Helical" evidence="9">
    <location>
        <begin position="374"/>
        <end position="392"/>
    </location>
</feature>
<keyword evidence="4 9" id="KW-0812">Transmembrane</keyword>
<protein>
    <recommendedName>
        <fullName evidence="10">Major facilitator superfamily (MFS) profile domain-containing protein</fullName>
    </recommendedName>
</protein>
<comment type="caution">
    <text evidence="11">The sequence shown here is derived from an EMBL/GenBank/DDBJ whole genome shotgun (WGS) entry which is preliminary data.</text>
</comment>
<sequence length="562" mass="60532">MSTLIETDGKGNNALPSVKPSSDMSDQEAVKTSPPKVSKGWRFWLIFLAVCVATLVVAIDVSIVSTALPTIANDLHSAELFVWVANAYVLATTVVQPVYGQMANIFGRRSLTIVSVLLFMLGSGLAGGASNTAMLIAARVVQGLGGGGIIALGEIIICDLVPLRERGQYSGLIAGTYAIGTVIGPVLGGVFVQHVTWRWIFYINLPICGLALGLIVPFLNLRYHRQGTIWDRMKRIDWIGAISLTASVTAILLALAWAGTKHPWSSWRTIVPLVFGFAGMLCFLAHQFSSFVAEPTMPPRLFSNRTSVSIFLMAFVHGILLLYVTYFMPVYFQAVRGATPTRSGVEVFPIATTIAPAAAISGVLVTVTGKYRLYHFLGFVLMAAGCGSLSTLDTHSSMGAWIGFQLMFGLGNGMVFNTMIPPLLASLPSSEVATATATWTFMRSFGQIWGIAIPSAIFNQRINTLVHTRLSASPDIAQLLVRGGAYQKATAAFISSLSKSDNVRGAVESVYVDALKTVWYVSIPFAVIGIPIALFVKSYKLTTELETEFGMKYEEVRDAGVS</sequence>
<dbReference type="EMBL" id="CAJPDR010001029">
    <property type="protein sequence ID" value="CAF9943437.1"/>
    <property type="molecule type" value="Genomic_DNA"/>
</dbReference>
<feature type="transmembrane region" description="Helical" evidence="9">
    <location>
        <begin position="80"/>
        <end position="99"/>
    </location>
</feature>
<keyword evidence="7" id="KW-0325">Glycoprotein</keyword>
<gene>
    <name evidence="11" type="ORF">ALECFALPRED_000338</name>
</gene>
<dbReference type="Pfam" id="PF07690">
    <property type="entry name" value="MFS_1"/>
    <property type="match status" value="1"/>
</dbReference>
<feature type="transmembrane region" description="Helical" evidence="9">
    <location>
        <begin position="308"/>
        <end position="327"/>
    </location>
</feature>
<evidence type="ECO:0000313" key="11">
    <source>
        <dbReference type="EMBL" id="CAF9943437.1"/>
    </source>
</evidence>
<dbReference type="CDD" id="cd17502">
    <property type="entry name" value="MFS_Azr1_MDR_like"/>
    <property type="match status" value="1"/>
</dbReference>
<organism evidence="11 12">
    <name type="scientific">Alectoria fallacina</name>
    <dbReference type="NCBI Taxonomy" id="1903189"/>
    <lineage>
        <taxon>Eukaryota</taxon>
        <taxon>Fungi</taxon>
        <taxon>Dikarya</taxon>
        <taxon>Ascomycota</taxon>
        <taxon>Pezizomycotina</taxon>
        <taxon>Lecanoromycetes</taxon>
        <taxon>OSLEUM clade</taxon>
        <taxon>Lecanoromycetidae</taxon>
        <taxon>Lecanorales</taxon>
        <taxon>Lecanorineae</taxon>
        <taxon>Parmeliaceae</taxon>
        <taxon>Alectoria</taxon>
    </lineage>
</organism>
<keyword evidence="12" id="KW-1185">Reference proteome</keyword>
<evidence type="ECO:0000256" key="7">
    <source>
        <dbReference type="ARBA" id="ARBA00023180"/>
    </source>
</evidence>
<feature type="transmembrane region" description="Helical" evidence="9">
    <location>
        <begin position="199"/>
        <end position="219"/>
    </location>
</feature>
<keyword evidence="6 9" id="KW-0472">Membrane</keyword>
<dbReference type="GO" id="GO:0005886">
    <property type="term" value="C:plasma membrane"/>
    <property type="evidence" value="ECO:0007669"/>
    <property type="project" value="UniProtKB-SubCell"/>
</dbReference>
<feature type="transmembrane region" description="Helical" evidence="9">
    <location>
        <begin position="518"/>
        <end position="536"/>
    </location>
</feature>
<name>A0A8H3JA64_9LECA</name>
<evidence type="ECO:0000256" key="6">
    <source>
        <dbReference type="ARBA" id="ARBA00023136"/>
    </source>
</evidence>
<feature type="transmembrane region" description="Helical" evidence="9">
    <location>
        <begin position="347"/>
        <end position="367"/>
    </location>
</feature>
<dbReference type="Gene3D" id="1.20.1250.20">
    <property type="entry name" value="MFS general substrate transporter like domains"/>
    <property type="match status" value="1"/>
</dbReference>
<evidence type="ECO:0000256" key="8">
    <source>
        <dbReference type="SAM" id="MobiDB-lite"/>
    </source>
</evidence>
<dbReference type="InterPro" id="IPR036259">
    <property type="entry name" value="MFS_trans_sf"/>
</dbReference>
<dbReference type="PANTHER" id="PTHR23501:SF187">
    <property type="entry name" value="MAJOR FACILITATOR SUPERFAMILY (MFS) PROFILE DOMAIN-CONTAINING PROTEIN"/>
    <property type="match status" value="1"/>
</dbReference>
<proteinExistence type="predicted"/>
<feature type="region of interest" description="Disordered" evidence="8">
    <location>
        <begin position="1"/>
        <end position="34"/>
    </location>
</feature>
<evidence type="ECO:0000256" key="3">
    <source>
        <dbReference type="ARBA" id="ARBA00022475"/>
    </source>
</evidence>
<dbReference type="GO" id="GO:0022857">
    <property type="term" value="F:transmembrane transporter activity"/>
    <property type="evidence" value="ECO:0007669"/>
    <property type="project" value="InterPro"/>
</dbReference>
<dbReference type="PRINTS" id="PR01036">
    <property type="entry name" value="TCRTETB"/>
</dbReference>
<dbReference type="InterPro" id="IPR020846">
    <property type="entry name" value="MFS_dom"/>
</dbReference>
<feature type="transmembrane region" description="Helical" evidence="9">
    <location>
        <begin position="398"/>
        <end position="420"/>
    </location>
</feature>
<accession>A0A8H3JA64</accession>
<dbReference type="SUPFAM" id="SSF103473">
    <property type="entry name" value="MFS general substrate transporter"/>
    <property type="match status" value="1"/>
</dbReference>
<feature type="transmembrane region" description="Helical" evidence="9">
    <location>
        <begin position="239"/>
        <end position="258"/>
    </location>
</feature>
<evidence type="ECO:0000256" key="1">
    <source>
        <dbReference type="ARBA" id="ARBA00004651"/>
    </source>
</evidence>
<evidence type="ECO:0000259" key="10">
    <source>
        <dbReference type="PROSITE" id="PS50850"/>
    </source>
</evidence>
<evidence type="ECO:0000256" key="4">
    <source>
        <dbReference type="ARBA" id="ARBA00022692"/>
    </source>
</evidence>
<feature type="transmembrane region" description="Helical" evidence="9">
    <location>
        <begin position="169"/>
        <end position="193"/>
    </location>
</feature>
<dbReference type="Gene3D" id="1.20.1720.10">
    <property type="entry name" value="Multidrug resistance protein D"/>
    <property type="match status" value="1"/>
</dbReference>
<evidence type="ECO:0000256" key="9">
    <source>
        <dbReference type="SAM" id="Phobius"/>
    </source>
</evidence>
<reference evidence="11" key="1">
    <citation type="submission" date="2021-03" db="EMBL/GenBank/DDBJ databases">
        <authorList>
            <person name="Tagirdzhanova G."/>
        </authorList>
    </citation>
    <scope>NUCLEOTIDE SEQUENCE</scope>
</reference>
<dbReference type="FunFam" id="1.20.1720.10:FF:000004">
    <property type="entry name" value="EmrB/QacA family drug resistance transporter"/>
    <property type="match status" value="1"/>
</dbReference>
<dbReference type="Proteomes" id="UP000664203">
    <property type="component" value="Unassembled WGS sequence"/>
</dbReference>
<keyword evidence="3" id="KW-1003">Cell membrane</keyword>
<feature type="domain" description="Major facilitator superfamily (MFS) profile" evidence="10">
    <location>
        <begin position="46"/>
        <end position="541"/>
    </location>
</feature>
<feature type="transmembrane region" description="Helical" evidence="9">
    <location>
        <begin position="136"/>
        <end position="157"/>
    </location>
</feature>
<dbReference type="PROSITE" id="PS50850">
    <property type="entry name" value="MFS"/>
    <property type="match status" value="1"/>
</dbReference>